<evidence type="ECO:0000313" key="1">
    <source>
        <dbReference type="EMBL" id="APG30444.1"/>
    </source>
</evidence>
<dbReference type="KEGG" id="gbc:GbCGDNIH3_0812"/>
<gene>
    <name evidence="1" type="ORF">GbCGDNIH3_0812</name>
</gene>
<accession>A0AAN1ANR5</accession>
<dbReference type="Proteomes" id="UP000019438">
    <property type="component" value="Chromosome"/>
</dbReference>
<proteinExistence type="predicted"/>
<dbReference type="AlphaFoldDB" id="A0AAN1ANR5"/>
<sequence length="63" mass="6695">MAGPFSVYGKPYAIVADYAKIICLIAVYSSAACRTKLVLVQRSMRAVAPIPLQSRQHPSGAAS</sequence>
<dbReference type="EMBL" id="CP003181">
    <property type="protein sequence ID" value="APG30444.1"/>
    <property type="molecule type" value="Genomic_DNA"/>
</dbReference>
<reference evidence="2" key="1">
    <citation type="submission" date="2012-06" db="EMBL/GenBank/DDBJ databases">
        <title>Genome analysis of multiple Granulibacter bethesdensis isolates demonstrates substantial genome diversity.</title>
        <authorList>
            <person name="Greenberg D.E."/>
            <person name="Porcella S.F."/>
            <person name="Zarember K."/>
            <person name="Zelazny A.M."/>
            <person name="Bruno D."/>
            <person name="Martens C."/>
            <person name="Barbian K.D."/>
            <person name="Jaske E."/>
            <person name="Holland S.M."/>
        </authorList>
    </citation>
    <scope>NUCLEOTIDE SEQUENCE [LARGE SCALE GENOMIC DNA]</scope>
    <source>
        <strain evidence="2">CGDNIH3</strain>
    </source>
</reference>
<evidence type="ECO:0000313" key="2">
    <source>
        <dbReference type="Proteomes" id="UP000019438"/>
    </source>
</evidence>
<name>A0AAN1ANR5_9PROT</name>
<organism evidence="1 2">
    <name type="scientific">Granulibacter bethesdensis</name>
    <dbReference type="NCBI Taxonomy" id="364410"/>
    <lineage>
        <taxon>Bacteria</taxon>
        <taxon>Pseudomonadati</taxon>
        <taxon>Pseudomonadota</taxon>
        <taxon>Alphaproteobacteria</taxon>
        <taxon>Acetobacterales</taxon>
        <taxon>Acetobacteraceae</taxon>
        <taxon>Granulibacter</taxon>
    </lineage>
</organism>
<protein>
    <submittedName>
        <fullName evidence="1">Uncharacterized protein</fullName>
    </submittedName>
</protein>